<dbReference type="AlphaFoldDB" id="A0A3M7SKE3"/>
<dbReference type="InterPro" id="IPR001611">
    <property type="entry name" value="Leu-rich_rpt"/>
</dbReference>
<keyword evidence="2" id="KW-1185">Reference proteome</keyword>
<name>A0A3M7SKE3_BRAPC</name>
<organism evidence="1 2">
    <name type="scientific">Brachionus plicatilis</name>
    <name type="common">Marine rotifer</name>
    <name type="synonym">Brachionus muelleri</name>
    <dbReference type="NCBI Taxonomy" id="10195"/>
    <lineage>
        <taxon>Eukaryota</taxon>
        <taxon>Metazoa</taxon>
        <taxon>Spiralia</taxon>
        <taxon>Gnathifera</taxon>
        <taxon>Rotifera</taxon>
        <taxon>Eurotatoria</taxon>
        <taxon>Monogononta</taxon>
        <taxon>Pseudotrocha</taxon>
        <taxon>Ploima</taxon>
        <taxon>Brachionidae</taxon>
        <taxon>Brachionus</taxon>
    </lineage>
</organism>
<accession>A0A3M7SKE3</accession>
<dbReference type="Gene3D" id="3.80.10.10">
    <property type="entry name" value="Ribonuclease Inhibitor"/>
    <property type="match status" value="1"/>
</dbReference>
<dbReference type="EMBL" id="REGN01001209">
    <property type="protein sequence ID" value="RNA36261.1"/>
    <property type="molecule type" value="Genomic_DNA"/>
</dbReference>
<proteinExistence type="predicted"/>
<protein>
    <submittedName>
        <fullName evidence="1">Uncharacterized protein</fullName>
    </submittedName>
</protein>
<gene>
    <name evidence="1" type="ORF">BpHYR1_016612</name>
</gene>
<dbReference type="Proteomes" id="UP000276133">
    <property type="component" value="Unassembled WGS sequence"/>
</dbReference>
<comment type="caution">
    <text evidence="1">The sequence shown here is derived from an EMBL/GenBank/DDBJ whole genome shotgun (WGS) entry which is preliminary data.</text>
</comment>
<sequence length="266" mass="30272">MLKSATTFVKIVHILDLSKLGNLQTINISNNLIGTLIELSNIRFLSSLKEINLNKNPVKLNPNCEQTIREILENIKAKNSFKQSLQATNLSWANFQNYQLKTSNGPKKFLRKVTIDETSKSSEDGSSPSYPKIQIKRGASSLRLKANNILIEQTDETSDYIIINKKNDKLNQIDQLFNGQNTSADDNAEGAVLSILCLGEQYLIEKDETNSEILGQYEYSSLSEIVNMTKIKNFIKEIDAELYYYQIKVDHAQNFPLLFIFNFTFN</sequence>
<dbReference type="InterPro" id="IPR032675">
    <property type="entry name" value="LRR_dom_sf"/>
</dbReference>
<evidence type="ECO:0000313" key="1">
    <source>
        <dbReference type="EMBL" id="RNA36261.1"/>
    </source>
</evidence>
<dbReference type="PROSITE" id="PS51450">
    <property type="entry name" value="LRR"/>
    <property type="match status" value="1"/>
</dbReference>
<evidence type="ECO:0000313" key="2">
    <source>
        <dbReference type="Proteomes" id="UP000276133"/>
    </source>
</evidence>
<dbReference type="SUPFAM" id="SSF52058">
    <property type="entry name" value="L domain-like"/>
    <property type="match status" value="1"/>
</dbReference>
<reference evidence="1 2" key="1">
    <citation type="journal article" date="2018" name="Sci. Rep.">
        <title>Genomic signatures of local adaptation to the degree of environmental predictability in rotifers.</title>
        <authorList>
            <person name="Franch-Gras L."/>
            <person name="Hahn C."/>
            <person name="Garcia-Roger E.M."/>
            <person name="Carmona M.J."/>
            <person name="Serra M."/>
            <person name="Gomez A."/>
        </authorList>
    </citation>
    <scope>NUCLEOTIDE SEQUENCE [LARGE SCALE GENOMIC DNA]</scope>
    <source>
        <strain evidence="1">HYR1</strain>
    </source>
</reference>